<organism evidence="5 6">
    <name type="scientific">Triparma laevis f. inornata</name>
    <dbReference type="NCBI Taxonomy" id="1714386"/>
    <lineage>
        <taxon>Eukaryota</taxon>
        <taxon>Sar</taxon>
        <taxon>Stramenopiles</taxon>
        <taxon>Ochrophyta</taxon>
        <taxon>Bolidophyceae</taxon>
        <taxon>Parmales</taxon>
        <taxon>Triparmaceae</taxon>
        <taxon>Triparma</taxon>
    </lineage>
</organism>
<feature type="domain" description="RNA helicase aquarius beta-barrel" evidence="4">
    <location>
        <begin position="420"/>
        <end position="578"/>
    </location>
</feature>
<dbReference type="Pfam" id="PF13086">
    <property type="entry name" value="AAA_11"/>
    <property type="match status" value="1"/>
</dbReference>
<evidence type="ECO:0000259" key="3">
    <source>
        <dbReference type="Pfam" id="PF13087"/>
    </source>
</evidence>
<dbReference type="InterPro" id="IPR047187">
    <property type="entry name" value="SF1_C_Upf1"/>
</dbReference>
<evidence type="ECO:0000259" key="2">
    <source>
        <dbReference type="Pfam" id="PF13086"/>
    </source>
</evidence>
<evidence type="ECO:0000256" key="1">
    <source>
        <dbReference type="SAM" id="MobiDB-lite"/>
    </source>
</evidence>
<dbReference type="EMBL" id="BLQM01000059">
    <property type="protein sequence ID" value="GMH57615.1"/>
    <property type="molecule type" value="Genomic_DNA"/>
</dbReference>
<dbReference type="PANTHER" id="PTHR10887">
    <property type="entry name" value="DNA2/NAM7 HELICASE FAMILY"/>
    <property type="match status" value="1"/>
</dbReference>
<reference evidence="6" key="1">
    <citation type="journal article" date="2023" name="Commun. Biol.">
        <title>Genome analysis of Parmales, the sister group of diatoms, reveals the evolutionary specialization of diatoms from phago-mixotrophs to photoautotrophs.</title>
        <authorList>
            <person name="Ban H."/>
            <person name="Sato S."/>
            <person name="Yoshikawa S."/>
            <person name="Yamada K."/>
            <person name="Nakamura Y."/>
            <person name="Ichinomiya M."/>
            <person name="Sato N."/>
            <person name="Blanc-Mathieu R."/>
            <person name="Endo H."/>
            <person name="Kuwata A."/>
            <person name="Ogata H."/>
        </authorList>
    </citation>
    <scope>NUCLEOTIDE SEQUENCE [LARGE SCALE GENOMIC DNA]</scope>
</reference>
<evidence type="ECO:0000313" key="6">
    <source>
        <dbReference type="Proteomes" id="UP001162640"/>
    </source>
</evidence>
<dbReference type="AlphaFoldDB" id="A0A9W6ZVI4"/>
<feature type="compositionally biased region" description="Basic residues" evidence="1">
    <location>
        <begin position="1"/>
        <end position="10"/>
    </location>
</feature>
<proteinExistence type="predicted"/>
<feature type="compositionally biased region" description="Low complexity" evidence="1">
    <location>
        <begin position="40"/>
        <end position="59"/>
    </location>
</feature>
<dbReference type="CDD" id="cd18808">
    <property type="entry name" value="SF1_C_Upf1"/>
    <property type="match status" value="1"/>
</dbReference>
<dbReference type="Gene3D" id="3.40.50.300">
    <property type="entry name" value="P-loop containing nucleotide triphosphate hydrolases"/>
    <property type="match status" value="2"/>
</dbReference>
<evidence type="ECO:0000259" key="4">
    <source>
        <dbReference type="Pfam" id="PF21143"/>
    </source>
</evidence>
<dbReference type="Proteomes" id="UP001162640">
    <property type="component" value="Unassembled WGS sequence"/>
</dbReference>
<dbReference type="PANTHER" id="PTHR10887:SF5">
    <property type="entry name" value="RNA HELICASE AQUARIUS"/>
    <property type="match status" value="1"/>
</dbReference>
<dbReference type="Pfam" id="PF21143">
    <property type="entry name" value="Aquarius_N_2nd"/>
    <property type="match status" value="1"/>
</dbReference>
<dbReference type="InterPro" id="IPR027417">
    <property type="entry name" value="P-loop_NTPase"/>
</dbReference>
<dbReference type="FunFam" id="3.40.50.300:FF:002863">
    <property type="entry name" value="Pre-mRNA-splicing factor cwf11"/>
    <property type="match status" value="1"/>
</dbReference>
<feature type="region of interest" description="Disordered" evidence="1">
    <location>
        <begin position="1"/>
        <end position="67"/>
    </location>
</feature>
<dbReference type="GO" id="GO:0003729">
    <property type="term" value="F:mRNA binding"/>
    <property type="evidence" value="ECO:0007669"/>
    <property type="project" value="TreeGrafter"/>
</dbReference>
<comment type="caution">
    <text evidence="5">The sequence shown here is derived from an EMBL/GenBank/DDBJ whole genome shotgun (WGS) entry which is preliminary data.</text>
</comment>
<accession>A0A9W6ZVI4</accession>
<sequence>MPPRKKKAAPKAKAPAKIAAKRAPPAKAEPASKRSKTGGAKQAPAAKAKAQRSKPAAKPAAPPSLDHVHKNITNEELLSDLSLTNYLQNSLYPKIKSKKSLDNKTLSVITAVLQHTLANSPSPPQLLSFLDDDAEAELVSDVVLAIIPDPKLLSHLLRTSYTSDEHNTLVRAALSSTFDSILSHIPESILEYFVAKALIPNPKPPNKLSSAFHSSVQTFISSSCVDSDFVSLFQSLHSTPSFSDISKAYCMALNITSKVPDLASLDGAYDVYTLQRIGFKYYPEKLTRLGLMGRIEGLEKELSLLTADELTDLGSRLRLIAPESEYEKVELLALFMHTFNPSVKPPARSIYPTVQNLSTTQTLPYLPTQYVDLKHYIDVNYKAYSQEYWYDLKSDMANHVQRTQPRAVYNQDGGTEDVEASVEFAGWSKYVTPSRDFKVSKVGRPRLGRVEPDTVEATVVVDLAQYNFGMRAEWDDGWQDSYVYLININPSKIPEGDKAVKDPTIKDIGVERVRGAKVLGVTDVDGNVVGNRWDDQQKRQPVSAVRHIRLELSAAQFHLDTIKNNLFIYKNFNLLMRRDGVNNNHPSILETLNHITSEVEEGKLLPSWLHDVFLGYGNVDDASFTGAKMKRYAEITPGVTKPSDFIDFGSSFKSVNHLKASFPGFKVTSTSSGAGYSLRVNNEKKTVEAKLYETKETPAVPKFTPVQISAIRSGLNPGLTMVVGPPGTGKTDTAVSIITNLFRSFPTQRTLLVTHSNAALNDLFEKIMATGVVDERYMIRLGSGEKDLNIESSHDFTKQGRVKYTLQKREKLLMEVQSLSESLGVSNVLERGAGGLSSYTCETAMLFYTHHIQARIQLFFSKLKGGDEGVGGLFPFGGFFGGRVVQEVEDAKGLFEELKSMFDELEDFRAFELMRSMGKRTDYLMTKQAKIVACTVTHAALARQRLIELGFNYDSIVVEEAGQMLEVENFVPLLLQKNTGGSNRLKRVCLFGDHHQLPPIIKNRDLSTKANMDMSFFTRMIRLGIKHYTLDSQGRAREDMSKLYGWRYGGLASLDCVKEGRYLKANAGLVHDFQIIDVEDYEGRGEHAPTPHYIQNLGEAEYVVAMFQYMVLIGYDPKRISILTTYNGQKDLIKDVLQSRCRNRIFGALPTVSTVDKFQGQQNDYVLLSLVRTKNVGHLRDVRRLVVALSRAKLGLYVFCRKANFERCSDLKESLDLLGKNGGEGKLELVMGEGYGGVERASGAEVEEGKKYVCEKLEDLGKVVHSLQAQVLASS</sequence>
<dbReference type="CDD" id="cd17935">
    <property type="entry name" value="EEXXQc_AQR"/>
    <property type="match status" value="1"/>
</dbReference>
<dbReference type="GO" id="GO:0004386">
    <property type="term" value="F:helicase activity"/>
    <property type="evidence" value="ECO:0007669"/>
    <property type="project" value="InterPro"/>
</dbReference>
<dbReference type="InterPro" id="IPR048966">
    <property type="entry name" value="Aquarius_b-barrel"/>
</dbReference>
<evidence type="ECO:0008006" key="7">
    <source>
        <dbReference type="Google" id="ProtNLM"/>
    </source>
</evidence>
<feature type="domain" description="DNA2/NAM7 helicase-like C-terminal" evidence="3">
    <location>
        <begin position="1012"/>
        <end position="1202"/>
    </location>
</feature>
<dbReference type="GO" id="GO:0071013">
    <property type="term" value="C:catalytic step 2 spliceosome"/>
    <property type="evidence" value="ECO:0007669"/>
    <property type="project" value="TreeGrafter"/>
</dbReference>
<feature type="compositionally biased region" description="Low complexity" evidence="1">
    <location>
        <begin position="11"/>
        <end position="29"/>
    </location>
</feature>
<dbReference type="InterPro" id="IPR045055">
    <property type="entry name" value="DNA2/NAM7-like"/>
</dbReference>
<feature type="domain" description="DNA2/NAM7 helicase helicase" evidence="2">
    <location>
        <begin position="707"/>
        <end position="1003"/>
    </location>
</feature>
<protein>
    <recommendedName>
        <fullName evidence="7">P-loop containing nucleoside triphosphate hydrolase protein</fullName>
    </recommendedName>
</protein>
<evidence type="ECO:0000313" key="5">
    <source>
        <dbReference type="EMBL" id="GMH57615.1"/>
    </source>
</evidence>
<dbReference type="InterPro" id="IPR041679">
    <property type="entry name" value="DNA2/NAM7-like_C"/>
</dbReference>
<name>A0A9W6ZVI4_9STRA</name>
<dbReference type="SUPFAM" id="SSF52540">
    <property type="entry name" value="P-loop containing nucleoside triphosphate hydrolases"/>
    <property type="match status" value="1"/>
</dbReference>
<gene>
    <name evidence="5" type="ORF">TL16_g02426</name>
</gene>
<dbReference type="Pfam" id="PF13087">
    <property type="entry name" value="AAA_12"/>
    <property type="match status" value="1"/>
</dbReference>
<dbReference type="InterPro" id="IPR041677">
    <property type="entry name" value="DNA2/NAM7_AAA_11"/>
</dbReference>